<accession>D8IDM0</accession>
<protein>
    <submittedName>
        <fullName evidence="3">Glycosyltransferase/CDP-glycerol:poly(Glycerophosphate) glycerophosphotransferase, GT2 family</fullName>
    </submittedName>
</protein>
<dbReference type="SUPFAM" id="SSF53448">
    <property type="entry name" value="Nucleotide-diphospho-sugar transferases"/>
    <property type="match status" value="1"/>
</dbReference>
<dbReference type="InParanoid" id="D8IDM0"/>
<dbReference type="HOGENOM" id="CLU_025996_25_3_12"/>
<evidence type="ECO:0000259" key="2">
    <source>
        <dbReference type="Pfam" id="PF00535"/>
    </source>
</evidence>
<evidence type="ECO:0000313" key="3">
    <source>
        <dbReference type="EMBL" id="ADK31243.1"/>
    </source>
</evidence>
<feature type="coiled-coil region" evidence="1">
    <location>
        <begin position="324"/>
        <end position="351"/>
    </location>
</feature>
<evidence type="ECO:0000313" key="4">
    <source>
        <dbReference type="Proteomes" id="UP000000332"/>
    </source>
</evidence>
<dbReference type="CAZy" id="GT2">
    <property type="family name" value="Glycosyltransferase Family 2"/>
</dbReference>
<dbReference type="KEGG" id="bpo:BP951000_1254"/>
<dbReference type="RefSeq" id="WP_013244194.1">
    <property type="nucleotide sequence ID" value="NC_014330.1"/>
</dbReference>
<gene>
    <name evidence="3" type="ordered locus">BP951000_1254</name>
</gene>
<dbReference type="InterPro" id="IPR029044">
    <property type="entry name" value="Nucleotide-diphossugar_trans"/>
</dbReference>
<dbReference type="InterPro" id="IPR001173">
    <property type="entry name" value="Glyco_trans_2-like"/>
</dbReference>
<keyword evidence="3" id="KW-0808">Transferase</keyword>
<dbReference type="Pfam" id="PF00535">
    <property type="entry name" value="Glycos_transf_2"/>
    <property type="match status" value="1"/>
</dbReference>
<dbReference type="Gene3D" id="3.90.550.10">
    <property type="entry name" value="Spore Coat Polysaccharide Biosynthesis Protein SpsA, Chain A"/>
    <property type="match status" value="1"/>
</dbReference>
<dbReference type="Proteomes" id="UP000000332">
    <property type="component" value="Chromosome"/>
</dbReference>
<dbReference type="eggNOG" id="COG0463">
    <property type="taxonomic scope" value="Bacteria"/>
</dbReference>
<dbReference type="AlphaFoldDB" id="D8IDM0"/>
<reference evidence="3 4" key="1">
    <citation type="journal article" date="2010" name="PLoS ONE">
        <title>The complete genome sequence of the pathogenic intestinal spirochete Brachyspira pilosicoli and comparison with other Brachyspira genomes.</title>
        <authorList>
            <person name="Wanchanthuek P."/>
            <person name="Bellgard M.I."/>
            <person name="La T."/>
            <person name="Ryan K."/>
            <person name="Moolhuijzen P."/>
            <person name="Chapman B."/>
            <person name="Black M."/>
            <person name="Schibeci D."/>
            <person name="Hunter A."/>
            <person name="Barrero R."/>
            <person name="Phillips N.D."/>
            <person name="Hampson D.J."/>
        </authorList>
    </citation>
    <scope>NUCLEOTIDE SEQUENCE [LARGE SCALE GENOMIC DNA]</scope>
    <source>
        <strain evidence="4">ATCC BAA-1826 / 95/1000</strain>
    </source>
</reference>
<dbReference type="STRING" id="759914.BP951000_1254"/>
<feature type="domain" description="Glycosyltransferase 2-like" evidence="2">
    <location>
        <begin position="5"/>
        <end position="169"/>
    </location>
</feature>
<dbReference type="EMBL" id="CP002025">
    <property type="protein sequence ID" value="ADK31243.1"/>
    <property type="molecule type" value="Genomic_DNA"/>
</dbReference>
<sequence>MIKVSVIIPVYNVEEYLKECLDSVINQTLKEIEIICIDDCSTDSSYSILEEYAKKDSRIVLIKNKENMGVGYNRNIGIKEAKGEYIGFIDSDDYISEDYYENLYNTAKKYNSDVVNTLNIYKHVDNKINKFYYSFNETEFQSTVCLEDIENTLSCKAIAPYSVNKLYRLSFLSDINLQFITEKLGAAEDSNFTIKLMLNNPSISFNNKSIYYYRYTKSSLTNTISRNNILACISNMYDVIYYCENNFPNLLNKIYHKTWIPVINFYFSTNEETRKEVYKDIFKFSNFIKIDYQFIDKKSYYEQYIYSEYCSIIASNNYGEYLLNKRIFDRINDLEYKINNLKEDIKKADNWFRLFGINNSKDCLILILFGIKISIKKKNDKDI</sequence>
<dbReference type="PANTHER" id="PTHR22916:SF3">
    <property type="entry name" value="UDP-GLCNAC:BETAGAL BETA-1,3-N-ACETYLGLUCOSAMINYLTRANSFERASE-LIKE PROTEIN 1"/>
    <property type="match status" value="1"/>
</dbReference>
<dbReference type="GO" id="GO:0016758">
    <property type="term" value="F:hexosyltransferase activity"/>
    <property type="evidence" value="ECO:0007669"/>
    <property type="project" value="UniProtKB-ARBA"/>
</dbReference>
<name>D8IDM0_BRAP9</name>
<dbReference type="PANTHER" id="PTHR22916">
    <property type="entry name" value="GLYCOSYLTRANSFERASE"/>
    <property type="match status" value="1"/>
</dbReference>
<dbReference type="GeneID" id="56439819"/>
<dbReference type="FunCoup" id="D8IDM0">
    <property type="interactions" value="72"/>
</dbReference>
<keyword evidence="4" id="KW-1185">Reference proteome</keyword>
<keyword evidence="1" id="KW-0175">Coiled coil</keyword>
<dbReference type="CDD" id="cd00761">
    <property type="entry name" value="Glyco_tranf_GTA_type"/>
    <property type="match status" value="1"/>
</dbReference>
<proteinExistence type="predicted"/>
<organism evidence="3 4">
    <name type="scientific">Brachyspira pilosicoli (strain ATCC BAA-1826 / 95/1000)</name>
    <dbReference type="NCBI Taxonomy" id="759914"/>
    <lineage>
        <taxon>Bacteria</taxon>
        <taxon>Pseudomonadati</taxon>
        <taxon>Spirochaetota</taxon>
        <taxon>Spirochaetia</taxon>
        <taxon>Brachyspirales</taxon>
        <taxon>Brachyspiraceae</taxon>
        <taxon>Brachyspira</taxon>
    </lineage>
</organism>
<evidence type="ECO:0000256" key="1">
    <source>
        <dbReference type="SAM" id="Coils"/>
    </source>
</evidence>